<dbReference type="OrthoDB" id="3181669at2759"/>
<name>A0A4R0RNC6_9APHY</name>
<gene>
    <name evidence="2" type="ORF">EIP91_009986</name>
</gene>
<dbReference type="SUPFAM" id="SSF52047">
    <property type="entry name" value="RNI-like"/>
    <property type="match status" value="1"/>
</dbReference>
<evidence type="ECO:0000313" key="3">
    <source>
        <dbReference type="Proteomes" id="UP000292702"/>
    </source>
</evidence>
<dbReference type="Gene3D" id="1.20.1280.50">
    <property type="match status" value="1"/>
</dbReference>
<dbReference type="Proteomes" id="UP000292702">
    <property type="component" value="Unassembled WGS sequence"/>
</dbReference>
<accession>A0A4R0RNC6</accession>
<keyword evidence="3" id="KW-1185">Reference proteome</keyword>
<comment type="caution">
    <text evidence="2">The sequence shown here is derived from an EMBL/GenBank/DDBJ whole genome shotgun (WGS) entry which is preliminary data.</text>
</comment>
<proteinExistence type="predicted"/>
<dbReference type="EMBL" id="RWJN01000059">
    <property type="protein sequence ID" value="TCD68702.1"/>
    <property type="molecule type" value="Genomic_DNA"/>
</dbReference>
<evidence type="ECO:0000313" key="2">
    <source>
        <dbReference type="EMBL" id="TCD68702.1"/>
    </source>
</evidence>
<dbReference type="InterPro" id="IPR001810">
    <property type="entry name" value="F-box_dom"/>
</dbReference>
<dbReference type="Pfam" id="PF12937">
    <property type="entry name" value="F-box-like"/>
    <property type="match status" value="1"/>
</dbReference>
<protein>
    <recommendedName>
        <fullName evidence="1">F-box domain-containing protein</fullName>
    </recommendedName>
</protein>
<feature type="domain" description="F-box" evidence="1">
    <location>
        <begin position="15"/>
        <end position="70"/>
    </location>
</feature>
<dbReference type="Gene3D" id="3.80.10.10">
    <property type="entry name" value="Ribonuclease Inhibitor"/>
    <property type="match status" value="1"/>
</dbReference>
<dbReference type="SUPFAM" id="SSF81383">
    <property type="entry name" value="F-box domain"/>
    <property type="match status" value="1"/>
</dbReference>
<organism evidence="2 3">
    <name type="scientific">Steccherinum ochraceum</name>
    <dbReference type="NCBI Taxonomy" id="92696"/>
    <lineage>
        <taxon>Eukaryota</taxon>
        <taxon>Fungi</taxon>
        <taxon>Dikarya</taxon>
        <taxon>Basidiomycota</taxon>
        <taxon>Agaricomycotina</taxon>
        <taxon>Agaricomycetes</taxon>
        <taxon>Polyporales</taxon>
        <taxon>Steccherinaceae</taxon>
        <taxon>Steccherinum</taxon>
    </lineage>
</organism>
<reference evidence="2 3" key="1">
    <citation type="submission" date="2018-11" db="EMBL/GenBank/DDBJ databases">
        <title>Genome assembly of Steccherinum ochraceum LE-BIN_3174, the white-rot fungus of the Steccherinaceae family (The Residual Polyporoid clade, Polyporales, Basidiomycota).</title>
        <authorList>
            <person name="Fedorova T.V."/>
            <person name="Glazunova O.A."/>
            <person name="Landesman E.O."/>
            <person name="Moiseenko K.V."/>
            <person name="Psurtseva N.V."/>
            <person name="Savinova O.S."/>
            <person name="Shakhova N.V."/>
            <person name="Tyazhelova T.V."/>
            <person name="Vasina D.V."/>
        </authorList>
    </citation>
    <scope>NUCLEOTIDE SEQUENCE [LARGE SCALE GENOMIC DNA]</scope>
    <source>
        <strain evidence="2 3">LE-BIN_3174</strain>
    </source>
</reference>
<sequence length="526" mass="60066">MESHLAVARLPRIQSDIPPEILSQIFILTTGEGWQWHRWSRNSLIALTHVCKYWRSVATQTPFLWRYIIFRGDDDEEKRQFVEAQLARSAQLPLLCVVGLVGSDADHALVRSMLPRAEDLLIQPSTEDPLPSGTLDAPMLKALTFAEDISRWNTSALPIPHISPLYPLPHLQSLDLSCAWYRDMSPFFRPTMRSLRILPTTPDPLGPSVIDVLNALSGMPLLERLEISYMFDTYRPFFQGLPVVQLPHLQELDIHDELYASVTIFDHLAFPISLLLAHEWDVDFHDNGNFPDRDDADLTAKAFVSILDKLSGHHIIGDVPPFPIVRLTVRRALFQALLQVQSPDEPENIDFTYLSSYDEADMAELLRRLLSMSQKQFLAGIRLLFLSAEDCWDHSHHLPFVTGFTEFTRLEILSISHLPGIWHSLASRHEQASRLPFPNLRALHLEWVDMRGFYPIEEPVQQDDFILILSNMLRIRQKAGLELNHLRMQGVAGFAGADDMEMLGGYVGDLHVQCRDGERYSSCRRS</sequence>
<dbReference type="InterPro" id="IPR036047">
    <property type="entry name" value="F-box-like_dom_sf"/>
</dbReference>
<dbReference type="InterPro" id="IPR032675">
    <property type="entry name" value="LRR_dom_sf"/>
</dbReference>
<dbReference type="AlphaFoldDB" id="A0A4R0RNC6"/>
<evidence type="ECO:0000259" key="1">
    <source>
        <dbReference type="Pfam" id="PF12937"/>
    </source>
</evidence>